<proteinExistence type="predicted"/>
<dbReference type="AlphaFoldDB" id="A0A9P0FJU9"/>
<keyword evidence="1" id="KW-1133">Transmembrane helix</keyword>
<dbReference type="OrthoDB" id="118951at2759"/>
<dbReference type="InterPro" id="IPR006621">
    <property type="entry name" value="Nose-resist-to-fluoxetine_N"/>
</dbReference>
<reference evidence="4" key="1">
    <citation type="submission" date="2021-12" db="EMBL/GenBank/DDBJ databases">
        <authorList>
            <person name="King R."/>
        </authorList>
    </citation>
    <scope>NUCLEOTIDE SEQUENCE</scope>
</reference>
<feature type="signal peptide" evidence="2">
    <location>
        <begin position="1"/>
        <end position="18"/>
    </location>
</feature>
<dbReference type="Pfam" id="PF01757">
    <property type="entry name" value="Acyl_transf_3"/>
    <property type="match status" value="1"/>
</dbReference>
<dbReference type="Proteomes" id="UP001154078">
    <property type="component" value="Chromosome 7"/>
</dbReference>
<feature type="transmembrane region" description="Helical" evidence="1">
    <location>
        <begin position="295"/>
        <end position="320"/>
    </location>
</feature>
<dbReference type="InterPro" id="IPR052728">
    <property type="entry name" value="O2_lipid_transport_reg"/>
</dbReference>
<name>A0A9P0FJU9_BRAAE</name>
<evidence type="ECO:0000256" key="2">
    <source>
        <dbReference type="SAM" id="SignalP"/>
    </source>
</evidence>
<keyword evidence="1" id="KW-0472">Membrane</keyword>
<dbReference type="PANTHER" id="PTHR11161">
    <property type="entry name" value="O-ACYLTRANSFERASE"/>
    <property type="match status" value="1"/>
</dbReference>
<feature type="domain" description="Nose resistant-to-fluoxetine protein N-terminal" evidence="3">
    <location>
        <begin position="111"/>
        <end position="222"/>
    </location>
</feature>
<evidence type="ECO:0000259" key="3">
    <source>
        <dbReference type="SMART" id="SM00703"/>
    </source>
</evidence>
<keyword evidence="2" id="KW-0732">Signal</keyword>
<evidence type="ECO:0000256" key="1">
    <source>
        <dbReference type="SAM" id="Phobius"/>
    </source>
</evidence>
<gene>
    <name evidence="4" type="ORF">MELIAE_LOCUS9912</name>
</gene>
<feature type="transmembrane region" description="Helical" evidence="1">
    <location>
        <begin position="237"/>
        <end position="260"/>
    </location>
</feature>
<sequence length="453" mass="51444">MRVTIFVLLTLGAKYGDGQISQKRILDNFENAARGTLFTGENMALLKQWVIDNEMGEAADLITMQNTRQIQITNNFFFDDNINGTEVVDNGFTNRSLSERIAQKYNKTVEENECFRDVVSMFSFDNKDFPLAKMLDASAKVQPGVFYGNIQNMGNFDQCLNISGEISGKYCTIEFKPNFTSLSWSFGICIPSRCNALNLNNFIKYMVKTIKLPIAVQIEDNLCWTKEKQKQFSGLNILAMSIFVFFGLLLLCSTICDAFIPSDAKNVPLQIFLAFSLCPNAKRLFKTKMSKGNEILGCLNGIRVISMFWVLTAHAMITFLKLPSTDLIDFPIALKRWDAFIYFAAAMAMDTFLVIGGFLVVYLYLNNKNTVDFSYIALYFHRLLRLTPSLAMLVVYELLVPKLGSGPIWHFQEESANHCKTQWWGTLLYIQNYLGLEGSEMASINYYVTTNIN</sequence>
<keyword evidence="1" id="KW-0812">Transmembrane</keyword>
<dbReference type="InterPro" id="IPR002656">
    <property type="entry name" value="Acyl_transf_3_dom"/>
</dbReference>
<dbReference type="SMART" id="SM00703">
    <property type="entry name" value="NRF"/>
    <property type="match status" value="1"/>
</dbReference>
<dbReference type="EMBL" id="OV121138">
    <property type="protein sequence ID" value="CAH0560085.1"/>
    <property type="molecule type" value="Genomic_DNA"/>
</dbReference>
<dbReference type="GO" id="GO:0016747">
    <property type="term" value="F:acyltransferase activity, transferring groups other than amino-acyl groups"/>
    <property type="evidence" value="ECO:0007669"/>
    <property type="project" value="InterPro"/>
</dbReference>
<dbReference type="Pfam" id="PF20146">
    <property type="entry name" value="NRF"/>
    <property type="match status" value="1"/>
</dbReference>
<organism evidence="4 5">
    <name type="scientific">Brassicogethes aeneus</name>
    <name type="common">Rape pollen beetle</name>
    <name type="synonym">Meligethes aeneus</name>
    <dbReference type="NCBI Taxonomy" id="1431903"/>
    <lineage>
        <taxon>Eukaryota</taxon>
        <taxon>Metazoa</taxon>
        <taxon>Ecdysozoa</taxon>
        <taxon>Arthropoda</taxon>
        <taxon>Hexapoda</taxon>
        <taxon>Insecta</taxon>
        <taxon>Pterygota</taxon>
        <taxon>Neoptera</taxon>
        <taxon>Endopterygota</taxon>
        <taxon>Coleoptera</taxon>
        <taxon>Polyphaga</taxon>
        <taxon>Cucujiformia</taxon>
        <taxon>Nitidulidae</taxon>
        <taxon>Meligethinae</taxon>
        <taxon>Brassicogethes</taxon>
    </lineage>
</organism>
<keyword evidence="5" id="KW-1185">Reference proteome</keyword>
<accession>A0A9P0FJU9</accession>
<feature type="chain" id="PRO_5040402419" description="Nose resistant-to-fluoxetine protein N-terminal domain-containing protein" evidence="2">
    <location>
        <begin position="19"/>
        <end position="453"/>
    </location>
</feature>
<evidence type="ECO:0000313" key="5">
    <source>
        <dbReference type="Proteomes" id="UP001154078"/>
    </source>
</evidence>
<evidence type="ECO:0000313" key="4">
    <source>
        <dbReference type="EMBL" id="CAH0560085.1"/>
    </source>
</evidence>
<dbReference type="PANTHER" id="PTHR11161:SF0">
    <property type="entry name" value="O-ACYLTRANSFERASE LIKE PROTEIN"/>
    <property type="match status" value="1"/>
</dbReference>
<feature type="transmembrane region" description="Helical" evidence="1">
    <location>
        <begin position="340"/>
        <end position="365"/>
    </location>
</feature>
<protein>
    <recommendedName>
        <fullName evidence="3">Nose resistant-to-fluoxetine protein N-terminal domain-containing protein</fullName>
    </recommendedName>
</protein>